<evidence type="ECO:0000256" key="13">
    <source>
        <dbReference type="SAM" id="Phobius"/>
    </source>
</evidence>
<feature type="transmembrane region" description="Helical" evidence="13">
    <location>
        <begin position="79"/>
        <end position="100"/>
    </location>
</feature>
<evidence type="ECO:0000259" key="14">
    <source>
        <dbReference type="PROSITE" id="PS50262"/>
    </source>
</evidence>
<feature type="compositionally biased region" description="Polar residues" evidence="12">
    <location>
        <begin position="217"/>
        <end position="239"/>
    </location>
</feature>
<dbReference type="PROSITE" id="PS50262">
    <property type="entry name" value="G_PROTEIN_RECEP_F1_2"/>
    <property type="match status" value="1"/>
</dbReference>
<evidence type="ECO:0000256" key="4">
    <source>
        <dbReference type="ARBA" id="ARBA00022692"/>
    </source>
</evidence>
<evidence type="ECO:0000256" key="1">
    <source>
        <dbReference type="ARBA" id="ARBA00004651"/>
    </source>
</evidence>
<evidence type="ECO:0000256" key="9">
    <source>
        <dbReference type="ARBA" id="ARBA00023170"/>
    </source>
</evidence>
<evidence type="ECO:0000313" key="15">
    <source>
        <dbReference type="Proteomes" id="UP000694941"/>
    </source>
</evidence>
<feature type="transmembrane region" description="Helical" evidence="13">
    <location>
        <begin position="163"/>
        <end position="186"/>
    </location>
</feature>
<name>A0ABM1B9Z7_LIMPO</name>
<keyword evidence="15" id="KW-1185">Reference proteome</keyword>
<reference evidence="16" key="1">
    <citation type="submission" date="2025-08" db="UniProtKB">
        <authorList>
            <consortium name="RefSeq"/>
        </authorList>
    </citation>
    <scope>IDENTIFICATION</scope>
    <source>
        <tissue evidence="16">Muscle</tissue>
    </source>
</reference>
<dbReference type="InterPro" id="IPR017452">
    <property type="entry name" value="GPCR_Rhodpsn_7TM"/>
</dbReference>
<keyword evidence="9 11" id="KW-0675">Receptor</keyword>
<evidence type="ECO:0000256" key="11">
    <source>
        <dbReference type="RuleBase" id="RU000688"/>
    </source>
</evidence>
<dbReference type="PANTHER" id="PTHR24248:SF199">
    <property type="entry name" value="IP13425P-RELATED"/>
    <property type="match status" value="1"/>
</dbReference>
<proteinExistence type="inferred from homology"/>
<evidence type="ECO:0000256" key="7">
    <source>
        <dbReference type="ARBA" id="ARBA00023136"/>
    </source>
</evidence>
<dbReference type="RefSeq" id="XP_013777810.1">
    <property type="nucleotide sequence ID" value="XM_013922356.2"/>
</dbReference>
<comment type="similarity">
    <text evidence="2 11">Belongs to the G-protein coupled receptor 1 family.</text>
</comment>
<dbReference type="Gene3D" id="1.20.1070.10">
    <property type="entry name" value="Rhodopsin 7-helix transmembrane proteins"/>
    <property type="match status" value="1"/>
</dbReference>
<evidence type="ECO:0000256" key="5">
    <source>
        <dbReference type="ARBA" id="ARBA00022989"/>
    </source>
</evidence>
<keyword evidence="10 11" id="KW-0807">Transducer</keyword>
<gene>
    <name evidence="16" type="primary">LOC106462432</name>
</gene>
<evidence type="ECO:0000256" key="12">
    <source>
        <dbReference type="SAM" id="MobiDB-lite"/>
    </source>
</evidence>
<evidence type="ECO:0000256" key="6">
    <source>
        <dbReference type="ARBA" id="ARBA00023040"/>
    </source>
</evidence>
<feature type="domain" description="G-protein coupled receptors family 1 profile" evidence="14">
    <location>
        <begin position="21"/>
        <end position="324"/>
    </location>
</feature>
<keyword evidence="8" id="KW-1015">Disulfide bond</keyword>
<dbReference type="CDD" id="cd15331">
    <property type="entry name" value="7tmA_5-HT1A_invertebrates"/>
    <property type="match status" value="1"/>
</dbReference>
<dbReference type="PROSITE" id="PS00237">
    <property type="entry name" value="G_PROTEIN_RECEP_F1_1"/>
    <property type="match status" value="1"/>
</dbReference>
<evidence type="ECO:0000313" key="16">
    <source>
        <dbReference type="RefSeq" id="XP_013777810.1"/>
    </source>
</evidence>
<dbReference type="PANTHER" id="PTHR24248">
    <property type="entry name" value="ADRENERGIC RECEPTOR-RELATED G-PROTEIN COUPLED RECEPTOR"/>
    <property type="match status" value="1"/>
</dbReference>
<feature type="transmembrane region" description="Helical" evidence="13">
    <location>
        <begin position="272"/>
        <end position="295"/>
    </location>
</feature>
<keyword evidence="4 11" id="KW-0812">Transmembrane</keyword>
<sequence>MVLVVSLSSLLSLLILFTVVGNIFVISSILLDRNLRRVGNYLILSLAVADLMVACLVMPLSAMYEVEEKWPLGPVLCDMWTSCDVLCCTASILHLLAIAVDRYRAVTRIDYVRQRNVRDISIMIFLVWVIALVISVAPIFGWKDPNFEERIFYQQKCLISQDVAYQIFATFSSFYVPLVAILVLYWRIYQEARRRIRNKPGKNTPVTEKKRGEESAELSTIPNTLTCTNSDPPQTSCSVVENRDLGSSQKKDRGKQLKDIEAKREKKAAKTLAIITGVFIVCWLPFFVLAVIMPICSSCEPNEKIFSMSQWLGYTNSMLNPIIYTIFSPDFRRAFNRVLCGGKRQRATIM</sequence>
<evidence type="ECO:0000256" key="3">
    <source>
        <dbReference type="ARBA" id="ARBA00022475"/>
    </source>
</evidence>
<feature type="transmembrane region" description="Helical" evidence="13">
    <location>
        <begin position="120"/>
        <end position="143"/>
    </location>
</feature>
<dbReference type="Proteomes" id="UP000694941">
    <property type="component" value="Unplaced"/>
</dbReference>
<accession>A0ABM1B9Z7</accession>
<evidence type="ECO:0000256" key="2">
    <source>
        <dbReference type="ARBA" id="ARBA00010663"/>
    </source>
</evidence>
<keyword evidence="7 13" id="KW-0472">Membrane</keyword>
<keyword evidence="5 13" id="KW-1133">Transmembrane helix</keyword>
<feature type="compositionally biased region" description="Basic and acidic residues" evidence="12">
    <location>
        <begin position="241"/>
        <end position="256"/>
    </location>
</feature>
<organism evidence="15 16">
    <name type="scientific">Limulus polyphemus</name>
    <name type="common">Atlantic horseshoe crab</name>
    <dbReference type="NCBI Taxonomy" id="6850"/>
    <lineage>
        <taxon>Eukaryota</taxon>
        <taxon>Metazoa</taxon>
        <taxon>Ecdysozoa</taxon>
        <taxon>Arthropoda</taxon>
        <taxon>Chelicerata</taxon>
        <taxon>Merostomata</taxon>
        <taxon>Xiphosura</taxon>
        <taxon>Limulidae</taxon>
        <taxon>Limulus</taxon>
    </lineage>
</organism>
<dbReference type="SMART" id="SM01381">
    <property type="entry name" value="7TM_GPCR_Srsx"/>
    <property type="match status" value="1"/>
</dbReference>
<dbReference type="PRINTS" id="PR00237">
    <property type="entry name" value="GPCRRHODOPSN"/>
</dbReference>
<feature type="transmembrane region" description="Helical" evidence="13">
    <location>
        <begin position="6"/>
        <end position="31"/>
    </location>
</feature>
<keyword evidence="6 11" id="KW-0297">G-protein coupled receptor</keyword>
<dbReference type="SUPFAM" id="SSF81321">
    <property type="entry name" value="Family A G protein-coupled receptor-like"/>
    <property type="match status" value="1"/>
</dbReference>
<protein>
    <submittedName>
        <fullName evidence="16">5-hydroxytryptamine receptor 2A-like</fullName>
    </submittedName>
</protein>
<evidence type="ECO:0000256" key="8">
    <source>
        <dbReference type="ARBA" id="ARBA00023157"/>
    </source>
</evidence>
<comment type="subcellular location">
    <subcellularLocation>
        <location evidence="1">Cell membrane</location>
        <topology evidence="1">Multi-pass membrane protein</topology>
    </subcellularLocation>
</comment>
<feature type="transmembrane region" description="Helical" evidence="13">
    <location>
        <begin position="38"/>
        <end position="59"/>
    </location>
</feature>
<dbReference type="GeneID" id="106462432"/>
<keyword evidence="3" id="KW-1003">Cell membrane</keyword>
<dbReference type="Pfam" id="PF00001">
    <property type="entry name" value="7tm_1"/>
    <property type="match status" value="1"/>
</dbReference>
<feature type="region of interest" description="Disordered" evidence="12">
    <location>
        <begin position="199"/>
        <end position="256"/>
    </location>
</feature>
<evidence type="ECO:0000256" key="10">
    <source>
        <dbReference type="ARBA" id="ARBA00023224"/>
    </source>
</evidence>
<dbReference type="InterPro" id="IPR000276">
    <property type="entry name" value="GPCR_Rhodpsn"/>
</dbReference>